<reference evidence="1" key="1">
    <citation type="journal article" date="2003" name="Genome Biol.">
        <title>An integrated gene annotation and transcriptional profiling approach towards the full gene content of the Drosophila genome.</title>
        <authorList>
            <person name="Hild M."/>
            <person name="Beckmann B."/>
            <person name="Haas S.A."/>
            <person name="Koch B."/>
            <person name="Solovyev V."/>
            <person name="Busold C."/>
            <person name="Fellenberg K."/>
            <person name="Boutros M."/>
            <person name="Vingron M."/>
            <person name="Sauer F."/>
            <person name="Hoheisel J.D."/>
            <person name="Paro R."/>
        </authorList>
    </citation>
    <scope>NUCLEOTIDE SEQUENCE</scope>
</reference>
<proteinExistence type="predicted"/>
<name>Q6ILY4_DROME</name>
<accession>Q6ILY4</accession>
<organism evidence="1">
    <name type="scientific">Drosophila melanogaster</name>
    <name type="common">Fruit fly</name>
    <dbReference type="NCBI Taxonomy" id="7227"/>
    <lineage>
        <taxon>Eukaryota</taxon>
        <taxon>Metazoa</taxon>
        <taxon>Ecdysozoa</taxon>
        <taxon>Arthropoda</taxon>
        <taxon>Hexapoda</taxon>
        <taxon>Insecta</taxon>
        <taxon>Pterygota</taxon>
        <taxon>Neoptera</taxon>
        <taxon>Endopterygota</taxon>
        <taxon>Diptera</taxon>
        <taxon>Brachycera</taxon>
        <taxon>Muscomorpha</taxon>
        <taxon>Ephydroidea</taxon>
        <taxon>Drosophilidae</taxon>
        <taxon>Drosophila</taxon>
        <taxon>Sophophora</taxon>
    </lineage>
</organism>
<dbReference type="AlphaFoldDB" id="Q6ILY4"/>
<evidence type="ECO:0000313" key="1">
    <source>
        <dbReference type="EMBL" id="DAA02728.1"/>
    </source>
</evidence>
<gene>
    <name evidence="1" type="ORF">HDC08089</name>
</gene>
<protein>
    <submittedName>
        <fullName evidence="1">HDC08089</fullName>
    </submittedName>
</protein>
<sequence>MQVLKECKGIDLLMVASPIADAKTVAIHVTLCHFAELQRDQLQMAVLVTMPHQQSNSSIGKTWRLGQRPWQEGIGWGDAGIVCST</sequence>
<dbReference type="EMBL" id="BK001882">
    <property type="protein sequence ID" value="DAA02728.1"/>
    <property type="molecule type" value="Genomic_DNA"/>
</dbReference>